<reference evidence="5" key="2">
    <citation type="submission" date="2025-09" db="UniProtKB">
        <authorList>
            <consortium name="Ensembl"/>
        </authorList>
    </citation>
    <scope>IDENTIFICATION</scope>
</reference>
<dbReference type="GO" id="GO:0005886">
    <property type="term" value="C:plasma membrane"/>
    <property type="evidence" value="ECO:0007669"/>
    <property type="project" value="TreeGrafter"/>
</dbReference>
<proteinExistence type="predicted"/>
<dbReference type="GO" id="GO:0070382">
    <property type="term" value="C:exocytic vesicle"/>
    <property type="evidence" value="ECO:0007669"/>
    <property type="project" value="TreeGrafter"/>
</dbReference>
<organism evidence="5 6">
    <name type="scientific">Acanthochromis polyacanthus</name>
    <name type="common">spiny chromis</name>
    <dbReference type="NCBI Taxonomy" id="80966"/>
    <lineage>
        <taxon>Eukaryota</taxon>
        <taxon>Metazoa</taxon>
        <taxon>Chordata</taxon>
        <taxon>Craniata</taxon>
        <taxon>Vertebrata</taxon>
        <taxon>Euteleostomi</taxon>
        <taxon>Actinopterygii</taxon>
        <taxon>Neopterygii</taxon>
        <taxon>Teleostei</taxon>
        <taxon>Neoteleostei</taxon>
        <taxon>Acanthomorphata</taxon>
        <taxon>Ovalentaria</taxon>
        <taxon>Pomacentridae</taxon>
        <taxon>Acanthochromis</taxon>
    </lineage>
</organism>
<dbReference type="Gene3D" id="2.60.40.150">
    <property type="entry name" value="C2 domain"/>
    <property type="match status" value="2"/>
</dbReference>
<keyword evidence="6" id="KW-1185">Reference proteome</keyword>
<evidence type="ECO:0000256" key="2">
    <source>
        <dbReference type="ARBA" id="ARBA00022737"/>
    </source>
</evidence>
<dbReference type="PANTHER" id="PTHR45716:SF5">
    <property type="entry name" value="SYNAPTOTAGMIN-LIKE PROTEIN 2"/>
    <property type="match status" value="1"/>
</dbReference>
<feature type="domain" description="C2" evidence="4">
    <location>
        <begin position="33"/>
        <end position="156"/>
    </location>
</feature>
<keyword evidence="3" id="KW-0472">Membrane</keyword>
<dbReference type="PROSITE" id="PS50004">
    <property type="entry name" value="C2"/>
    <property type="match status" value="1"/>
</dbReference>
<dbReference type="CDD" id="cd04020">
    <property type="entry name" value="C2B_SLP_1-2-3-4"/>
    <property type="match status" value="1"/>
</dbReference>
<dbReference type="InterPro" id="IPR043567">
    <property type="entry name" value="SYTL1-5_C2B"/>
</dbReference>
<reference evidence="5" key="1">
    <citation type="submission" date="2025-08" db="UniProtKB">
        <authorList>
            <consortium name="Ensembl"/>
        </authorList>
    </citation>
    <scope>IDENTIFICATION</scope>
</reference>
<sequence length="289" mass="33219">MSNMSVSSGLASMSSVSGSISSIYPSDFGDIEVQGSIQFAVNYIQNLGEFHIFVVLCRDLAVADNKKNCSDYVKCYLLPDKTKLGKRKTTVKKKMLNPTYNEILKFKILMEVLKTQNLNISVWHNNTFGRNSFLGEVDLDLSEWDFRNTQINDFTLKPRVNTGEVQIWVKDCKNLPPVRGDIIDPFVRKSRQKTRVVKRTVNPMFNHTMVYDGFRPEDLREACVEITVWDYDRLHNHYIGGLRLGLGTKSYGVEVAWMDSTPDEANLWQRMLQSDGEWVEDDLPLRTLM</sequence>
<dbReference type="InterPro" id="IPR000008">
    <property type="entry name" value="C2_dom"/>
</dbReference>
<protein>
    <submittedName>
        <fullName evidence="5">Synaptotagmin like 2</fullName>
    </submittedName>
</protein>
<evidence type="ECO:0000313" key="6">
    <source>
        <dbReference type="Proteomes" id="UP000257200"/>
    </source>
</evidence>
<accession>A0A3Q1FBM9</accession>
<dbReference type="SMART" id="SM00239">
    <property type="entry name" value="C2"/>
    <property type="match status" value="2"/>
</dbReference>
<comment type="subcellular location">
    <subcellularLocation>
        <location evidence="1">Membrane</location>
    </subcellularLocation>
</comment>
<evidence type="ECO:0000259" key="4">
    <source>
        <dbReference type="PROSITE" id="PS50004"/>
    </source>
</evidence>
<dbReference type="AlphaFoldDB" id="A0A3Q1FBM9"/>
<evidence type="ECO:0000256" key="3">
    <source>
        <dbReference type="ARBA" id="ARBA00023136"/>
    </source>
</evidence>
<dbReference type="Ensembl" id="ENSAPOT00000023898.1">
    <property type="protein sequence ID" value="ENSAPOP00000015261.1"/>
    <property type="gene ID" value="ENSAPOG00000018262.1"/>
</dbReference>
<dbReference type="Proteomes" id="UP000257200">
    <property type="component" value="Unplaced"/>
</dbReference>
<dbReference type="FunFam" id="2.60.40.150:FF:000006">
    <property type="entry name" value="Synaptotagmin-like 5, isoform CRA_a"/>
    <property type="match status" value="1"/>
</dbReference>
<dbReference type="GO" id="GO:0006887">
    <property type="term" value="P:exocytosis"/>
    <property type="evidence" value="ECO:0007669"/>
    <property type="project" value="TreeGrafter"/>
</dbReference>
<dbReference type="GeneTree" id="ENSGT00940000155843"/>
<dbReference type="Pfam" id="PF00168">
    <property type="entry name" value="C2"/>
    <property type="match status" value="2"/>
</dbReference>
<dbReference type="InterPro" id="IPR035892">
    <property type="entry name" value="C2_domain_sf"/>
</dbReference>
<evidence type="ECO:0000256" key="1">
    <source>
        <dbReference type="ARBA" id="ARBA00004370"/>
    </source>
</evidence>
<dbReference type="PANTHER" id="PTHR45716">
    <property type="entry name" value="BITESIZE, ISOFORM I"/>
    <property type="match status" value="1"/>
</dbReference>
<dbReference type="SUPFAM" id="SSF49562">
    <property type="entry name" value="C2 domain (Calcium/lipid-binding domain, CaLB)"/>
    <property type="match status" value="2"/>
</dbReference>
<dbReference type="GO" id="GO:0042043">
    <property type="term" value="F:neurexin family protein binding"/>
    <property type="evidence" value="ECO:0007669"/>
    <property type="project" value="TreeGrafter"/>
</dbReference>
<name>A0A3Q1FBM9_9TELE</name>
<evidence type="ECO:0000313" key="5">
    <source>
        <dbReference type="Ensembl" id="ENSAPOP00000015261.1"/>
    </source>
</evidence>
<keyword evidence="2" id="KW-0677">Repeat</keyword>